<accession>A0A918QE93</accession>
<name>A0A918QE93_9ACTN</name>
<dbReference type="AlphaFoldDB" id="A0A918QE93"/>
<proteinExistence type="predicted"/>
<feature type="domain" description="Transposase InsH N-terminal" evidence="1">
    <location>
        <begin position="4"/>
        <end position="40"/>
    </location>
</feature>
<dbReference type="EMBL" id="BMVW01000026">
    <property type="protein sequence ID" value="GGZ41511.1"/>
    <property type="molecule type" value="Genomic_DNA"/>
</dbReference>
<evidence type="ECO:0000313" key="3">
    <source>
        <dbReference type="Proteomes" id="UP000622166"/>
    </source>
</evidence>
<dbReference type="Proteomes" id="UP000622166">
    <property type="component" value="Unassembled WGS sequence"/>
</dbReference>
<dbReference type="InterPro" id="IPR008490">
    <property type="entry name" value="Transposase_InsH_N"/>
</dbReference>
<organism evidence="2 3">
    <name type="scientific">Streptomyces poonensis</name>
    <dbReference type="NCBI Taxonomy" id="68255"/>
    <lineage>
        <taxon>Bacteria</taxon>
        <taxon>Bacillati</taxon>
        <taxon>Actinomycetota</taxon>
        <taxon>Actinomycetes</taxon>
        <taxon>Kitasatosporales</taxon>
        <taxon>Streptomycetaceae</taxon>
        <taxon>Streptomyces</taxon>
    </lineage>
</organism>
<comment type="caution">
    <text evidence="2">The sequence shown here is derived from an EMBL/GenBank/DDBJ whole genome shotgun (WGS) entry which is preliminary data.</text>
</comment>
<keyword evidence="3" id="KW-1185">Reference proteome</keyword>
<dbReference type="Pfam" id="PF05598">
    <property type="entry name" value="DUF772"/>
    <property type="match status" value="1"/>
</dbReference>
<evidence type="ECO:0000313" key="2">
    <source>
        <dbReference type="EMBL" id="GGZ41511.1"/>
    </source>
</evidence>
<reference evidence="2" key="2">
    <citation type="submission" date="2020-09" db="EMBL/GenBank/DDBJ databases">
        <authorList>
            <person name="Sun Q."/>
            <person name="Ohkuma M."/>
        </authorList>
    </citation>
    <scope>NUCLEOTIDE SEQUENCE</scope>
    <source>
        <strain evidence="2">JCM 4815</strain>
    </source>
</reference>
<gene>
    <name evidence="2" type="ORF">GCM10010365_72790</name>
</gene>
<sequence length="44" mass="4990">MLPFLLGLSDRQAAEAVRCRIDFKYAMAMELDDPGFHHSVRIPA</sequence>
<dbReference type="RefSeq" id="WP_229859903.1">
    <property type="nucleotide sequence ID" value="NZ_BMVW01000026.1"/>
</dbReference>
<evidence type="ECO:0000259" key="1">
    <source>
        <dbReference type="Pfam" id="PF05598"/>
    </source>
</evidence>
<reference evidence="2" key="1">
    <citation type="journal article" date="2014" name="Int. J. Syst. Evol. Microbiol.">
        <title>Complete genome sequence of Corynebacterium casei LMG S-19264T (=DSM 44701T), isolated from a smear-ripened cheese.</title>
        <authorList>
            <consortium name="US DOE Joint Genome Institute (JGI-PGF)"/>
            <person name="Walter F."/>
            <person name="Albersmeier A."/>
            <person name="Kalinowski J."/>
            <person name="Ruckert C."/>
        </authorList>
    </citation>
    <scope>NUCLEOTIDE SEQUENCE</scope>
    <source>
        <strain evidence="2">JCM 4815</strain>
    </source>
</reference>
<protein>
    <recommendedName>
        <fullName evidence="1">Transposase InsH N-terminal domain-containing protein</fullName>
    </recommendedName>
</protein>